<accession>A0A2S6CTG9</accession>
<comment type="pathway">
    <text evidence="1">Amino-acid biosynthesis; L-asparagine biosynthesis; L-asparagine from L-aspartate (L-Gln route): step 1/1.</text>
</comment>
<dbReference type="Gene3D" id="3.60.20.10">
    <property type="entry name" value="Glutamine Phosphoribosylpyrophosphate, subunit 1, domain 1"/>
    <property type="match status" value="1"/>
</dbReference>
<dbReference type="Pfam" id="PF13537">
    <property type="entry name" value="GATase_7"/>
    <property type="match status" value="1"/>
</dbReference>
<dbReference type="EMBL" id="PGEM01000083">
    <property type="protein sequence ID" value="PPJ63026.1"/>
    <property type="molecule type" value="Genomic_DNA"/>
</dbReference>
<name>A0A2S6CTG9_9CYAN</name>
<keyword evidence="9" id="KW-0028">Amino-acid biosynthesis</keyword>
<dbReference type="RefSeq" id="WP_104388140.1">
    <property type="nucleotide sequence ID" value="NZ_PGEM01000083.1"/>
</dbReference>
<keyword evidence="4 10" id="KW-0547">Nucleotide-binding</keyword>
<comment type="catalytic activity">
    <reaction evidence="8">
        <text>L-aspartate + L-glutamine + ATP + H2O = L-asparagine + L-glutamate + AMP + diphosphate + H(+)</text>
        <dbReference type="Rhea" id="RHEA:12228"/>
        <dbReference type="ChEBI" id="CHEBI:15377"/>
        <dbReference type="ChEBI" id="CHEBI:15378"/>
        <dbReference type="ChEBI" id="CHEBI:29985"/>
        <dbReference type="ChEBI" id="CHEBI:29991"/>
        <dbReference type="ChEBI" id="CHEBI:30616"/>
        <dbReference type="ChEBI" id="CHEBI:33019"/>
        <dbReference type="ChEBI" id="CHEBI:58048"/>
        <dbReference type="ChEBI" id="CHEBI:58359"/>
        <dbReference type="ChEBI" id="CHEBI:456215"/>
        <dbReference type="EC" id="6.3.5.4"/>
    </reaction>
</comment>
<dbReference type="InterPro" id="IPR051786">
    <property type="entry name" value="ASN_synthetase/amidase"/>
</dbReference>
<organism evidence="12 13">
    <name type="scientific">Cuspidothrix issatschenkoi CHARLIE-1</name>
    <dbReference type="NCBI Taxonomy" id="2052836"/>
    <lineage>
        <taxon>Bacteria</taxon>
        <taxon>Bacillati</taxon>
        <taxon>Cyanobacteriota</taxon>
        <taxon>Cyanophyceae</taxon>
        <taxon>Nostocales</taxon>
        <taxon>Aphanizomenonaceae</taxon>
        <taxon>Cuspidothrix</taxon>
    </lineage>
</organism>
<evidence type="ECO:0000259" key="11">
    <source>
        <dbReference type="PROSITE" id="PS51278"/>
    </source>
</evidence>
<dbReference type="EC" id="6.3.5.4" evidence="3"/>
<evidence type="ECO:0000256" key="2">
    <source>
        <dbReference type="ARBA" id="ARBA00005752"/>
    </source>
</evidence>
<evidence type="ECO:0000256" key="10">
    <source>
        <dbReference type="PIRSR" id="PIRSR001589-2"/>
    </source>
</evidence>
<dbReference type="InterPro" id="IPR029055">
    <property type="entry name" value="Ntn_hydrolases_N"/>
</dbReference>
<dbReference type="NCBIfam" id="TIGR01536">
    <property type="entry name" value="asn_synth_AEB"/>
    <property type="match status" value="1"/>
</dbReference>
<evidence type="ECO:0000256" key="1">
    <source>
        <dbReference type="ARBA" id="ARBA00005187"/>
    </source>
</evidence>
<dbReference type="CDD" id="cd01991">
    <property type="entry name" value="Asn_synthase_B_C"/>
    <property type="match status" value="1"/>
</dbReference>
<dbReference type="OrthoDB" id="9763290at2"/>
<protein>
    <recommendedName>
        <fullName evidence="3">asparagine synthase (glutamine-hydrolyzing)</fullName>
        <ecNumber evidence="3">6.3.5.4</ecNumber>
    </recommendedName>
</protein>
<dbReference type="GO" id="GO:0006529">
    <property type="term" value="P:asparagine biosynthetic process"/>
    <property type="evidence" value="ECO:0007669"/>
    <property type="project" value="UniProtKB-KW"/>
</dbReference>
<reference evidence="12 13" key="1">
    <citation type="submission" date="2018-02" db="EMBL/GenBank/DDBJ databases">
        <title>Discovery of a pederin family compound in a non-symbiotic bloom-forming cyanobacterium.</title>
        <authorList>
            <person name="Kust A."/>
            <person name="Mares J."/>
            <person name="Jokela J."/>
            <person name="Urajova P."/>
            <person name="Hajek J."/>
            <person name="Saurav K."/>
            <person name="Voracova K."/>
            <person name="Fewer D.P."/>
            <person name="Haapaniemi E."/>
            <person name="Permi P."/>
            <person name="Rehakova K."/>
            <person name="Sivonen K."/>
            <person name="Hrouzek P."/>
        </authorList>
    </citation>
    <scope>NUCLEOTIDE SEQUENCE [LARGE SCALE GENOMIC DNA]</scope>
    <source>
        <strain evidence="12 13">CHARLIE-1</strain>
    </source>
</reference>
<comment type="caution">
    <text evidence="12">The sequence shown here is derived from an EMBL/GenBank/DDBJ whole genome shotgun (WGS) entry which is preliminary data.</text>
</comment>
<dbReference type="AlphaFoldDB" id="A0A2S6CTG9"/>
<evidence type="ECO:0000256" key="4">
    <source>
        <dbReference type="ARBA" id="ARBA00022741"/>
    </source>
</evidence>
<keyword evidence="13" id="KW-1185">Reference proteome</keyword>
<dbReference type="PIRSF" id="PIRSF001589">
    <property type="entry name" value="Asn_synthetase_glu-h"/>
    <property type="match status" value="1"/>
</dbReference>
<feature type="active site" description="For GATase activity" evidence="9">
    <location>
        <position position="2"/>
    </location>
</feature>
<dbReference type="Pfam" id="PF00733">
    <property type="entry name" value="Asn_synthase"/>
    <property type="match status" value="1"/>
</dbReference>
<evidence type="ECO:0000256" key="9">
    <source>
        <dbReference type="PIRSR" id="PIRSR001589-1"/>
    </source>
</evidence>
<sequence>MCGIGGIVNLAYEEIPHLKSHLQVINDIQHHRGPDGEGIWTHEQKRLGFAHRRLSIIDIETGKQPMTDRSGNWVTYNGEIYNYIELRHELGEENFLTHSDTEVILQAYRKWGTDCVNHFRGMFAFALWDEANQRLFCARDRFGIKPFYYTIVNNIFYFASEVKALLPFIDKIETDIEGFQDYLTFQFCLAGKTLFKDISELQAGHDLIIQNSSIKIVRYWEVYYHLDFDHTEQYFEKKIQSLIRESAQLHLRSDVPVGAYVSGGLDSSIVASIASEKNPDDLVGFIGKFSISSDYDESPYAREVANWRGFELYEADINVNDFIHNIQKVIYHLDYPTAGPGSFAQYMVSQLASKYRKVVLGGQGGDEIFGGYTRYLIAYFEQCIKGAIDGTMHSGNFIVTYESIIPNLVALKNYKPLLRKFWSQGLFEDIDKRYFELINRRDGFNDEINWNELNDYSTYETFRTIFKGKNVQKESYFDSMTHFDFKTLLPALLQVEDRVSMAHGLESRVPFLDHPLVELAATIPSNIKFKDGTMKQVLKNAMSSVLPPAILERQNKMGFPVPLSEWFKGEAKEFIYDIFSSSNALNRQLINNHKVLGQLENEPKFGRKIWGLLSLELWQQTFHDQQSKYQKLIQV</sequence>
<gene>
    <name evidence="12" type="primary">asnB</name>
    <name evidence="12" type="ORF">CUN59_12410</name>
</gene>
<evidence type="ECO:0000256" key="6">
    <source>
        <dbReference type="ARBA" id="ARBA00022888"/>
    </source>
</evidence>
<evidence type="ECO:0000313" key="12">
    <source>
        <dbReference type="EMBL" id="PPJ63026.1"/>
    </source>
</evidence>
<dbReference type="InterPro" id="IPR017932">
    <property type="entry name" value="GATase_2_dom"/>
</dbReference>
<feature type="binding site" evidence="10">
    <location>
        <position position="100"/>
    </location>
    <ligand>
        <name>L-glutamine</name>
        <dbReference type="ChEBI" id="CHEBI:58359"/>
    </ligand>
</feature>
<dbReference type="Proteomes" id="UP000239589">
    <property type="component" value="Unassembled WGS sequence"/>
</dbReference>
<dbReference type="InterPro" id="IPR006426">
    <property type="entry name" value="Asn_synth_AEB"/>
</dbReference>
<keyword evidence="6 9" id="KW-0061">Asparagine biosynthesis</keyword>
<dbReference type="InterPro" id="IPR033738">
    <property type="entry name" value="AsnB_N"/>
</dbReference>
<evidence type="ECO:0000256" key="5">
    <source>
        <dbReference type="ARBA" id="ARBA00022840"/>
    </source>
</evidence>
<dbReference type="InterPro" id="IPR014729">
    <property type="entry name" value="Rossmann-like_a/b/a_fold"/>
</dbReference>
<feature type="domain" description="Glutamine amidotransferase type-2" evidence="11">
    <location>
        <begin position="2"/>
        <end position="212"/>
    </location>
</feature>
<dbReference type="SUPFAM" id="SSF56235">
    <property type="entry name" value="N-terminal nucleophile aminohydrolases (Ntn hydrolases)"/>
    <property type="match status" value="1"/>
</dbReference>
<dbReference type="InterPro" id="IPR001962">
    <property type="entry name" value="Asn_synthase"/>
</dbReference>
<dbReference type="GO" id="GO:0004066">
    <property type="term" value="F:asparagine synthase (glutamine-hydrolyzing) activity"/>
    <property type="evidence" value="ECO:0007669"/>
    <property type="project" value="UniProtKB-EC"/>
</dbReference>
<dbReference type="Gene3D" id="3.40.50.620">
    <property type="entry name" value="HUPs"/>
    <property type="match status" value="1"/>
</dbReference>
<dbReference type="CDD" id="cd00712">
    <property type="entry name" value="AsnB"/>
    <property type="match status" value="1"/>
</dbReference>
<dbReference type="PANTHER" id="PTHR43284:SF1">
    <property type="entry name" value="ASPARAGINE SYNTHETASE"/>
    <property type="match status" value="1"/>
</dbReference>
<evidence type="ECO:0000256" key="7">
    <source>
        <dbReference type="ARBA" id="ARBA00022962"/>
    </source>
</evidence>
<dbReference type="GO" id="GO:0005524">
    <property type="term" value="F:ATP binding"/>
    <property type="evidence" value="ECO:0007669"/>
    <property type="project" value="UniProtKB-KW"/>
</dbReference>
<evidence type="ECO:0000256" key="3">
    <source>
        <dbReference type="ARBA" id="ARBA00012737"/>
    </source>
</evidence>
<dbReference type="PANTHER" id="PTHR43284">
    <property type="entry name" value="ASPARAGINE SYNTHETASE (GLUTAMINE-HYDROLYZING)"/>
    <property type="match status" value="1"/>
</dbReference>
<dbReference type="SUPFAM" id="SSF52402">
    <property type="entry name" value="Adenine nucleotide alpha hydrolases-like"/>
    <property type="match status" value="1"/>
</dbReference>
<comment type="similarity">
    <text evidence="2">Belongs to the asparagine synthetase family.</text>
</comment>
<evidence type="ECO:0000313" key="13">
    <source>
        <dbReference type="Proteomes" id="UP000239589"/>
    </source>
</evidence>
<evidence type="ECO:0000256" key="8">
    <source>
        <dbReference type="ARBA" id="ARBA00048741"/>
    </source>
</evidence>
<keyword evidence="5 10" id="KW-0067">ATP-binding</keyword>
<dbReference type="PROSITE" id="PS51278">
    <property type="entry name" value="GATASE_TYPE_2"/>
    <property type="match status" value="1"/>
</dbReference>
<proteinExistence type="inferred from homology"/>
<dbReference type="GO" id="GO:0005829">
    <property type="term" value="C:cytosol"/>
    <property type="evidence" value="ECO:0007669"/>
    <property type="project" value="TreeGrafter"/>
</dbReference>
<feature type="binding site" evidence="10">
    <location>
        <position position="291"/>
    </location>
    <ligand>
        <name>ATP</name>
        <dbReference type="ChEBI" id="CHEBI:30616"/>
    </ligand>
</feature>
<keyword evidence="7 9" id="KW-0315">Glutamine amidotransferase</keyword>